<feature type="compositionally biased region" description="Low complexity" evidence="7">
    <location>
        <begin position="840"/>
        <end position="856"/>
    </location>
</feature>
<feature type="compositionally biased region" description="Low complexity" evidence="7">
    <location>
        <begin position="687"/>
        <end position="697"/>
    </location>
</feature>
<feature type="compositionally biased region" description="Acidic residues" evidence="7">
    <location>
        <begin position="857"/>
        <end position="866"/>
    </location>
</feature>
<reference evidence="8 9" key="1">
    <citation type="submission" date="2024-02" db="EMBL/GenBank/DDBJ databases">
        <authorList>
            <person name="Chen Y."/>
            <person name="Shah S."/>
            <person name="Dougan E. K."/>
            <person name="Thang M."/>
            <person name="Chan C."/>
        </authorList>
    </citation>
    <scope>NUCLEOTIDE SEQUENCE [LARGE SCALE GENOMIC DNA]</scope>
</reference>
<dbReference type="NCBIfam" id="TIGR03814">
    <property type="entry name" value="Gln_ase"/>
    <property type="match status" value="1"/>
</dbReference>
<dbReference type="InterPro" id="IPR002110">
    <property type="entry name" value="Ankyrin_rpt"/>
</dbReference>
<proteinExistence type="inferred from homology"/>
<dbReference type="Pfam" id="PF12796">
    <property type="entry name" value="Ank_2"/>
    <property type="match status" value="2"/>
</dbReference>
<comment type="caution">
    <text evidence="8">The sequence shown here is derived from an EMBL/GenBank/DDBJ whole genome shotgun (WGS) entry which is preliminary data.</text>
</comment>
<keyword evidence="6" id="KW-0040">ANK repeat</keyword>
<feature type="compositionally biased region" description="Basic and acidic residues" evidence="7">
    <location>
        <begin position="709"/>
        <end position="720"/>
    </location>
</feature>
<dbReference type="PANTHER" id="PTHR12544:SF29">
    <property type="entry name" value="GLUTAMINASE"/>
    <property type="match status" value="1"/>
</dbReference>
<dbReference type="PRINTS" id="PR01415">
    <property type="entry name" value="ANKYRIN"/>
</dbReference>
<dbReference type="Pfam" id="PF04960">
    <property type="entry name" value="Glutaminase"/>
    <property type="match status" value="2"/>
</dbReference>
<dbReference type="PROSITE" id="PS50297">
    <property type="entry name" value="ANK_REP_REGION"/>
    <property type="match status" value="3"/>
</dbReference>
<dbReference type="Proteomes" id="UP001642464">
    <property type="component" value="Unassembled WGS sequence"/>
</dbReference>
<dbReference type="Gene3D" id="1.25.40.20">
    <property type="entry name" value="Ankyrin repeat-containing domain"/>
    <property type="match status" value="2"/>
</dbReference>
<evidence type="ECO:0000256" key="5">
    <source>
        <dbReference type="ARBA" id="ARBA00049534"/>
    </source>
</evidence>
<feature type="repeat" description="ANK" evidence="6">
    <location>
        <begin position="1301"/>
        <end position="1333"/>
    </location>
</feature>
<feature type="compositionally biased region" description="Basic and acidic residues" evidence="7">
    <location>
        <begin position="867"/>
        <end position="881"/>
    </location>
</feature>
<organism evidence="8 9">
    <name type="scientific">Durusdinium trenchii</name>
    <dbReference type="NCBI Taxonomy" id="1381693"/>
    <lineage>
        <taxon>Eukaryota</taxon>
        <taxon>Sar</taxon>
        <taxon>Alveolata</taxon>
        <taxon>Dinophyceae</taxon>
        <taxon>Suessiales</taxon>
        <taxon>Symbiodiniaceae</taxon>
        <taxon>Durusdinium</taxon>
    </lineage>
</organism>
<feature type="region of interest" description="Disordered" evidence="7">
    <location>
        <begin position="812"/>
        <end position="902"/>
    </location>
</feature>
<keyword evidence="4" id="KW-0378">Hydrolase</keyword>
<gene>
    <name evidence="8" type="ORF">SCF082_LOCUS159</name>
</gene>
<dbReference type="SMART" id="SM00248">
    <property type="entry name" value="ANK"/>
    <property type="match status" value="5"/>
</dbReference>
<comment type="subunit">
    <text evidence="2">Homotetramer.</text>
</comment>
<evidence type="ECO:0000313" key="9">
    <source>
        <dbReference type="Proteomes" id="UP001642464"/>
    </source>
</evidence>
<sequence>MEEAEARSASAQELGLALSNVLEDPTRRISVEDLVDVIRKTGLSLDDERVERDLGLLLDAGRDELSLKDVLTLAKTNALLETALSGNLVVSDFEAATEQLNTCFESTLKAHNHKSGKVCPRTPKLSRADPEKFAASFCSIHGQRWNRGDSDELFTVMEACGPLMYCTALELNGVDKVHEHIGREPSGRSSRDLALDAHNLPHNPFVSAGLIMCAALIKNSLPLAERFNFIKSIWSRATGQKQVDFANSHYLSQRKHSSHLYCLAYMLKGHGSFPREAGEKLNATLDFLFMNSCIQMSSKMLATFAATLAGGGVCPTTNSRVFSAENVQRCLSMMSSCGMNDFSGSLQFSLGFPCKSSTSGFTMVVIPNLGGFCTFNARIDESDNSVFGLEFSKQFVKQFGLHTFGSFVVHDSHVYNDLFKRAGSDPDCKAAATADGSHNAAATSRGFENDYDELFYCVAEGNIEYLRKLYAHGVDMSVPDYDLRTPLHIAASAGHIGMIKLLCLFGANPEAKDRFGNTPLDDAKAEGHDDVIHFLEHPPKYVMVRDTVDYHVFETLGAGTQIGDNHSLDSTFGDSDSDHLFDEDLIPPTTDSAEDGSASKDDQGKEPPAPVAATPPPVDMARSESHQSLGNSEDFDLEHGASFSRSTLSNGLRAYHLLLDLVNKDTAQDDNAEEEQPPGSKTNGSVAAAPEANAKPAQSPAAGSGGSTERLETNSEDRSHVGAISDMLLRGMEDFGQPSHNADGSVSAERIERIVRSLTQVFVDPETGEEHARPPTELDLLDALHASGLGTRDQYDELACEFGHGRFGDTISVGGTHPHHHRVSSRGSRKRAWLKRSLRGDAGSSRDLSRSASSDSVDVEEGEEAAVEDHEVGQDEDHARDTPASGVRRRRRSSVSGNKQADPLRELSVHRLTYLCSKYPYVERILQGHAVVTNFEGFSQDMIDLYDKAKEDRSGHVASYIPQLARQDPEKFGIAVCTVDAQRFSHGDAKEQFCVQSCMKTISYCIAQELVGEACVHRHVAHEPSGRNFNELMLNSHGLPHNPLINAGAIMTASLILPDVSSEDRFDYVTSVWEKLSGGVKPGYSNETFLSEMHTADRNRCLGYLMKEKGAFPAHVDSTEALEEVLEFYFQMCSLELDCEGLSVVAATLANGGVCPVTQKRVFRAETVRNCLSIMASAGMYDYSGEWQFTIGVPAKSGVAGALLVVVPNVMGVCTWAPRLDKLGNSARGIAFCKLLQEEYTVHRYSLLRGVTKNHDLRDFSKSIYVQRKCQRFIEAATRGDIKSFKLCKSEGVSVDCADYDGRTPLHLAASEGHLRFIRYLLQAGANVSPIDRWGRTPLDDASHLGHDRVVQFLLSHGAKEGLGTRSCKADANEVDQQQSPAMVPPAPPKLQVIIPKAQE</sequence>
<dbReference type="InterPro" id="IPR015868">
    <property type="entry name" value="Glutaminase"/>
</dbReference>
<feature type="compositionally biased region" description="Basic residues" evidence="7">
    <location>
        <begin position="817"/>
        <end position="837"/>
    </location>
</feature>
<evidence type="ECO:0000256" key="1">
    <source>
        <dbReference type="ARBA" id="ARBA00011076"/>
    </source>
</evidence>
<dbReference type="Gene3D" id="3.40.710.10">
    <property type="entry name" value="DD-peptidase/beta-lactamase superfamily"/>
    <property type="match status" value="2"/>
</dbReference>
<dbReference type="SUPFAM" id="SSF56601">
    <property type="entry name" value="beta-lactamase/transpeptidase-like"/>
    <property type="match status" value="2"/>
</dbReference>
<evidence type="ECO:0000256" key="7">
    <source>
        <dbReference type="SAM" id="MobiDB-lite"/>
    </source>
</evidence>
<feature type="repeat" description="ANK" evidence="6">
    <location>
        <begin position="1334"/>
        <end position="1366"/>
    </location>
</feature>
<dbReference type="HAMAP" id="MF_00313">
    <property type="entry name" value="Glutaminase"/>
    <property type="match status" value="1"/>
</dbReference>
<dbReference type="PANTHER" id="PTHR12544">
    <property type="entry name" value="GLUTAMINASE"/>
    <property type="match status" value="1"/>
</dbReference>
<feature type="region of interest" description="Disordered" evidence="7">
    <location>
        <begin position="564"/>
        <end position="636"/>
    </location>
</feature>
<dbReference type="InterPro" id="IPR012338">
    <property type="entry name" value="Beta-lactam/transpept-like"/>
</dbReference>
<name>A0ABP0H5D1_9DINO</name>
<evidence type="ECO:0000256" key="6">
    <source>
        <dbReference type="PROSITE-ProRule" id="PRU00023"/>
    </source>
</evidence>
<evidence type="ECO:0000313" key="8">
    <source>
        <dbReference type="EMBL" id="CAK8985439.1"/>
    </source>
</evidence>
<dbReference type="PROSITE" id="PS50088">
    <property type="entry name" value="ANK_REPEAT"/>
    <property type="match status" value="3"/>
</dbReference>
<dbReference type="SUPFAM" id="SSF48403">
    <property type="entry name" value="Ankyrin repeat"/>
    <property type="match status" value="2"/>
</dbReference>
<feature type="repeat" description="ANK" evidence="6">
    <location>
        <begin position="482"/>
        <end position="514"/>
    </location>
</feature>
<feature type="compositionally biased region" description="Pro residues" evidence="7">
    <location>
        <begin position="607"/>
        <end position="618"/>
    </location>
</feature>
<feature type="compositionally biased region" description="Polar residues" evidence="7">
    <location>
        <begin position="564"/>
        <end position="574"/>
    </location>
</feature>
<protein>
    <recommendedName>
        <fullName evidence="3">glutaminase</fullName>
        <ecNumber evidence="3">3.5.1.2</ecNumber>
    </recommendedName>
</protein>
<keyword evidence="9" id="KW-1185">Reference proteome</keyword>
<dbReference type="EC" id="3.5.1.2" evidence="3"/>
<dbReference type="EMBL" id="CAXAMM010000010">
    <property type="protein sequence ID" value="CAK8985439.1"/>
    <property type="molecule type" value="Genomic_DNA"/>
</dbReference>
<comment type="catalytic activity">
    <reaction evidence="5">
        <text>L-glutamine + H2O = L-glutamate + NH4(+)</text>
        <dbReference type="Rhea" id="RHEA:15889"/>
        <dbReference type="ChEBI" id="CHEBI:15377"/>
        <dbReference type="ChEBI" id="CHEBI:28938"/>
        <dbReference type="ChEBI" id="CHEBI:29985"/>
        <dbReference type="ChEBI" id="CHEBI:58359"/>
        <dbReference type="EC" id="3.5.1.2"/>
    </reaction>
</comment>
<feature type="region of interest" description="Disordered" evidence="7">
    <location>
        <begin position="668"/>
        <end position="720"/>
    </location>
</feature>
<evidence type="ECO:0000256" key="4">
    <source>
        <dbReference type="ARBA" id="ARBA00022801"/>
    </source>
</evidence>
<comment type="similarity">
    <text evidence="1">Belongs to the glutaminase family.</text>
</comment>
<evidence type="ECO:0000256" key="3">
    <source>
        <dbReference type="ARBA" id="ARBA00012918"/>
    </source>
</evidence>
<accession>A0ABP0H5D1</accession>
<evidence type="ECO:0000256" key="2">
    <source>
        <dbReference type="ARBA" id="ARBA00011881"/>
    </source>
</evidence>
<dbReference type="InterPro" id="IPR036770">
    <property type="entry name" value="Ankyrin_rpt-contain_sf"/>
</dbReference>